<evidence type="ECO:0000313" key="3">
    <source>
        <dbReference type="EMBL" id="CAE4658108.1"/>
    </source>
</evidence>
<dbReference type="Gene3D" id="1.25.40.10">
    <property type="entry name" value="Tetratricopeptide repeat domain"/>
    <property type="match status" value="2"/>
</dbReference>
<reference evidence="3" key="1">
    <citation type="submission" date="2021-01" db="EMBL/GenBank/DDBJ databases">
        <authorList>
            <person name="Corre E."/>
            <person name="Pelletier E."/>
            <person name="Niang G."/>
            <person name="Scheremetjew M."/>
            <person name="Finn R."/>
            <person name="Kale V."/>
            <person name="Holt S."/>
            <person name="Cochrane G."/>
            <person name="Meng A."/>
            <person name="Brown T."/>
            <person name="Cohen L."/>
        </authorList>
    </citation>
    <scope>NUCLEOTIDE SEQUENCE</scope>
    <source>
        <strain evidence="3">GSO104</strain>
    </source>
</reference>
<feature type="chain" id="PRO_5030775454" description="Pentacotripeptide-repeat region of PRORP domain-containing protein" evidence="2">
    <location>
        <begin position="22"/>
        <end position="517"/>
    </location>
</feature>
<dbReference type="AlphaFoldDB" id="A0A7S4SX45"/>
<gene>
    <name evidence="3" type="ORF">DBRI00130_LOCUS40044</name>
</gene>
<organism evidence="3">
    <name type="scientific">Ditylum brightwellii</name>
    <dbReference type="NCBI Taxonomy" id="49249"/>
    <lineage>
        <taxon>Eukaryota</taxon>
        <taxon>Sar</taxon>
        <taxon>Stramenopiles</taxon>
        <taxon>Ochrophyta</taxon>
        <taxon>Bacillariophyta</taxon>
        <taxon>Mediophyceae</taxon>
        <taxon>Lithodesmiophycidae</taxon>
        <taxon>Lithodesmiales</taxon>
        <taxon>Lithodesmiaceae</taxon>
        <taxon>Ditylum</taxon>
    </lineage>
</organism>
<protein>
    <recommendedName>
        <fullName evidence="4">Pentacotripeptide-repeat region of PRORP domain-containing protein</fullName>
    </recommendedName>
</protein>
<keyword evidence="2" id="KW-0732">Signal</keyword>
<dbReference type="PANTHER" id="PTHR47447:SF17">
    <property type="entry name" value="OS12G0638900 PROTEIN"/>
    <property type="match status" value="1"/>
</dbReference>
<dbReference type="EMBL" id="HBNS01055338">
    <property type="protein sequence ID" value="CAE4658108.1"/>
    <property type="molecule type" value="Transcribed_RNA"/>
</dbReference>
<evidence type="ECO:0008006" key="4">
    <source>
        <dbReference type="Google" id="ProtNLM"/>
    </source>
</evidence>
<dbReference type="GO" id="GO:0005975">
    <property type="term" value="P:carbohydrate metabolic process"/>
    <property type="evidence" value="ECO:0007669"/>
    <property type="project" value="InterPro"/>
</dbReference>
<dbReference type="SUPFAM" id="SSF48208">
    <property type="entry name" value="Six-hairpin glycosidases"/>
    <property type="match status" value="1"/>
</dbReference>
<accession>A0A7S4SX45</accession>
<name>A0A7S4SX45_9STRA</name>
<feature type="signal peptide" evidence="2">
    <location>
        <begin position="1"/>
        <end position="21"/>
    </location>
</feature>
<evidence type="ECO:0000256" key="1">
    <source>
        <dbReference type="ARBA" id="ARBA00022737"/>
    </source>
</evidence>
<keyword evidence="1" id="KW-0677">Repeat</keyword>
<dbReference type="InterPro" id="IPR011990">
    <property type="entry name" value="TPR-like_helical_dom_sf"/>
</dbReference>
<proteinExistence type="predicted"/>
<dbReference type="Pfam" id="PF13812">
    <property type="entry name" value="PPR_3"/>
    <property type="match status" value="1"/>
</dbReference>
<dbReference type="PANTHER" id="PTHR47447">
    <property type="entry name" value="OS03G0856100 PROTEIN"/>
    <property type="match status" value="1"/>
</dbReference>
<dbReference type="InterPro" id="IPR002885">
    <property type="entry name" value="PPR_rpt"/>
</dbReference>
<dbReference type="InterPro" id="IPR008928">
    <property type="entry name" value="6-hairpin_glycosidase_sf"/>
</dbReference>
<evidence type="ECO:0000256" key="2">
    <source>
        <dbReference type="SAM" id="SignalP"/>
    </source>
</evidence>
<sequence length="517" mass="58092">MLGRIIIVIGITSIFLQHVSSYMPQVPLGSKPCKSSSGRIRHQTLSNFSIGKNYWHHQQPYSYRFSTSFLPATEVVNDEEGEIKEEEEKKSTLPKMIVNKETLAFNNKLNQLSQSFDKKSAPKVQELLYQTMDDVINGSETKVQPNVVSFTAAINAWARSTDKRAAHHAESVLKKMHNLCTTYPEITPNAYAYNAAITAWTRSRERGAAKRAEKLLNQMWNYYEETGDENVKPDARAFNTVVNAAARSREPKCADWAASILERMEHLYNAGHKEMQPDALTFGAIINAYANSGEEDASDRAAQLLQHMESLYQFGYEGVKPNTFVYNSCMNALAKSGKKGSGERAEHFLKIMEQMYEEQGEDGGVKPDVISYSTVINAHANGGGEDAGQRADVFLKKMEQLYIKGDNAAKPNAIAYTAAIKAWISTGKRRESNKETANEEEDYLKTIATRAEELMMRMCLQYLAGDRSMKPSKVTFDLVSETLRGVNDQEGIKQLDIIRKRIEGWTPQSSRTTRGAW</sequence>